<sequence length="60" mass="7071">MHGRIRMLGGRTIGWTARVPRAHVHLLRLYARSKVETLSCPLHERRCSLLVWRHLSDANW</sequence>
<dbReference type="InParanoid" id="A0A1W0W589"/>
<protein>
    <submittedName>
        <fullName evidence="1">Uncharacterized protein</fullName>
    </submittedName>
</protein>
<reference evidence="1 2" key="1">
    <citation type="journal article" date="2009" name="Nature">
        <title>The Sorghum bicolor genome and the diversification of grasses.</title>
        <authorList>
            <person name="Paterson A.H."/>
            <person name="Bowers J.E."/>
            <person name="Bruggmann R."/>
            <person name="Dubchak I."/>
            <person name="Grimwood J."/>
            <person name="Gundlach H."/>
            <person name="Haberer G."/>
            <person name="Hellsten U."/>
            <person name="Mitros T."/>
            <person name="Poliakov A."/>
            <person name="Schmutz J."/>
            <person name="Spannagl M."/>
            <person name="Tang H."/>
            <person name="Wang X."/>
            <person name="Wicker T."/>
            <person name="Bharti A.K."/>
            <person name="Chapman J."/>
            <person name="Feltus F.A."/>
            <person name="Gowik U."/>
            <person name="Grigoriev I.V."/>
            <person name="Lyons E."/>
            <person name="Maher C.A."/>
            <person name="Martis M."/>
            <person name="Narechania A."/>
            <person name="Otillar R.P."/>
            <person name="Penning B.W."/>
            <person name="Salamov A.A."/>
            <person name="Wang Y."/>
            <person name="Zhang L."/>
            <person name="Carpita N.C."/>
            <person name="Freeling M."/>
            <person name="Gingle A.R."/>
            <person name="Hash C.T."/>
            <person name="Keller B."/>
            <person name="Klein P."/>
            <person name="Kresovich S."/>
            <person name="McCann M.C."/>
            <person name="Ming R."/>
            <person name="Peterson D.G."/>
            <person name="Mehboob-ur-Rahman"/>
            <person name="Ware D."/>
            <person name="Westhoff P."/>
            <person name="Mayer K.F."/>
            <person name="Messing J."/>
            <person name="Rokhsar D.S."/>
        </authorList>
    </citation>
    <scope>NUCLEOTIDE SEQUENCE [LARGE SCALE GENOMIC DNA]</scope>
    <source>
        <strain evidence="2">cv. BTx623</strain>
    </source>
</reference>
<proteinExistence type="predicted"/>
<reference evidence="2" key="3">
    <citation type="journal article" date="2018" name="Plant J.">
        <title>The Sorghum bicolor reference genome: improved assembly, gene annotations, a transcriptome atlas, and signatures of genome organization.</title>
        <authorList>
            <person name="McCormick R.F."/>
            <person name="Truong S.K."/>
            <person name="Sreedasyam A."/>
            <person name="Jenkins J."/>
            <person name="Shu S."/>
            <person name="Sims D."/>
            <person name="Kennedy M."/>
            <person name="Amirebrahimi M."/>
            <person name="Weers B.D."/>
            <person name="McKinley B."/>
            <person name="Mattison A."/>
            <person name="Morishige D.T."/>
            <person name="Grimwood J."/>
            <person name="Schmutz J."/>
            <person name="Mullet J.E."/>
        </authorList>
    </citation>
    <scope>NUCLEOTIDE SEQUENCE [LARGE SCALE GENOMIC DNA]</scope>
    <source>
        <strain evidence="2">cv. BTx623</strain>
    </source>
</reference>
<dbReference type="AlphaFoldDB" id="A0A1W0W589"/>
<evidence type="ECO:0000313" key="1">
    <source>
        <dbReference type="EMBL" id="OQU89568.1"/>
    </source>
</evidence>
<dbReference type="Gramene" id="OQU89568">
    <property type="protein sequence ID" value="OQU89568"/>
    <property type="gene ID" value="SORBI_3002G216250"/>
</dbReference>
<dbReference type="EMBL" id="CM000761">
    <property type="protein sequence ID" value="OQU89568.1"/>
    <property type="molecule type" value="Genomic_DNA"/>
</dbReference>
<dbReference type="Gramene" id="OQU89569">
    <property type="protein sequence ID" value="OQU89569"/>
    <property type="gene ID" value="SORBI_3002G216250"/>
</dbReference>
<reference evidence="1" key="2">
    <citation type="submission" date="2017-02" db="EMBL/GenBank/DDBJ databases">
        <title>WGS assembly of Sorghum bicolor.</title>
        <authorList>
            <person name="Paterson A."/>
            <person name="Mullet J."/>
            <person name="Bowers J."/>
            <person name="Bruggmann R."/>
            <person name="Dubchak I."/>
            <person name="Grimwood J."/>
            <person name="Gundlach H."/>
            <person name="Haberer G."/>
            <person name="Hellsten U."/>
            <person name="Mitros T."/>
            <person name="Poliakov A."/>
            <person name="Schmutz J."/>
            <person name="Spannagl M."/>
            <person name="Tang H."/>
            <person name="Wang X."/>
            <person name="Wicker T."/>
            <person name="Bharti A."/>
            <person name="Chapman J."/>
            <person name="Feltus F."/>
            <person name="Gowik U."/>
            <person name="Grigoriev I."/>
            <person name="Lyons E."/>
            <person name="Maher C."/>
            <person name="Martis M."/>
            <person name="Narechania A."/>
            <person name="Otillar R."/>
            <person name="Penning B."/>
            <person name="Salamov A."/>
            <person name="Wang Y."/>
            <person name="Zhang L."/>
            <person name="Carpita N."/>
            <person name="Freeling M."/>
            <person name="Gingle A."/>
            <person name="Hash C."/>
            <person name="Keller B."/>
            <person name="Klein P."/>
            <person name="Kresovich S."/>
            <person name="Mccann M."/>
            <person name="Ming R."/>
            <person name="Peterson D."/>
            <person name="Rahman M."/>
            <person name="Ware D."/>
            <person name="Westhoff P."/>
            <person name="Mayer K."/>
            <person name="Messing J."/>
            <person name="Sims D."/>
            <person name="Jenkins J."/>
            <person name="Shu S."/>
            <person name="Rokhsar D."/>
        </authorList>
    </citation>
    <scope>NUCLEOTIDE SEQUENCE</scope>
</reference>
<dbReference type="EMBL" id="CM000761">
    <property type="protein sequence ID" value="OQU89569.1"/>
    <property type="molecule type" value="Genomic_DNA"/>
</dbReference>
<evidence type="ECO:0000313" key="2">
    <source>
        <dbReference type="Proteomes" id="UP000000768"/>
    </source>
</evidence>
<keyword evidence="2" id="KW-1185">Reference proteome</keyword>
<gene>
    <name evidence="1" type="ORF">SORBI_3002G216250</name>
</gene>
<accession>A0A1W0W589</accession>
<dbReference type="Proteomes" id="UP000000768">
    <property type="component" value="Chromosome 2"/>
</dbReference>
<name>A0A1W0W589_SORBI</name>
<organism evidence="1 2">
    <name type="scientific">Sorghum bicolor</name>
    <name type="common">Sorghum</name>
    <name type="synonym">Sorghum vulgare</name>
    <dbReference type="NCBI Taxonomy" id="4558"/>
    <lineage>
        <taxon>Eukaryota</taxon>
        <taxon>Viridiplantae</taxon>
        <taxon>Streptophyta</taxon>
        <taxon>Embryophyta</taxon>
        <taxon>Tracheophyta</taxon>
        <taxon>Spermatophyta</taxon>
        <taxon>Magnoliopsida</taxon>
        <taxon>Liliopsida</taxon>
        <taxon>Poales</taxon>
        <taxon>Poaceae</taxon>
        <taxon>PACMAD clade</taxon>
        <taxon>Panicoideae</taxon>
        <taxon>Andropogonodae</taxon>
        <taxon>Andropogoneae</taxon>
        <taxon>Sorghinae</taxon>
        <taxon>Sorghum</taxon>
    </lineage>
</organism>